<evidence type="ECO:0008006" key="4">
    <source>
        <dbReference type="Google" id="ProtNLM"/>
    </source>
</evidence>
<accession>A0ABZ3CGL3</accession>
<protein>
    <recommendedName>
        <fullName evidence="4">Effector</fullName>
    </recommendedName>
</protein>
<reference evidence="2" key="1">
    <citation type="submission" date="2023-06" db="EMBL/GenBank/DDBJ databases">
        <title>Complete Genome of Candidatus Phytoplasma asteris M8.</title>
        <authorList>
            <person name="Toth R."/>
            <person name="Ilic A.-M."/>
            <person name="Huettel B."/>
            <person name="Duduk B."/>
            <person name="Kube M."/>
        </authorList>
    </citation>
    <scope>NUCLEOTIDE SEQUENCE [LARGE SCALE GENOMIC DNA]</scope>
    <source>
        <strain evidence="2">M8</strain>
    </source>
</reference>
<keyword evidence="1" id="KW-0472">Membrane</keyword>
<dbReference type="RefSeq" id="WP_342386369.1">
    <property type="nucleotide sequence ID" value="NZ_CP128414.1"/>
</dbReference>
<proteinExistence type="predicted"/>
<evidence type="ECO:0000256" key="1">
    <source>
        <dbReference type="SAM" id="Phobius"/>
    </source>
</evidence>
<evidence type="ECO:0000313" key="2">
    <source>
        <dbReference type="EMBL" id="WZX02473.1"/>
    </source>
</evidence>
<feature type="transmembrane region" description="Helical" evidence="1">
    <location>
        <begin position="6"/>
        <end position="28"/>
    </location>
</feature>
<organism evidence="2 3">
    <name type="scientific">Candidatus Phytoplasma asteris</name>
    <dbReference type="NCBI Taxonomy" id="85620"/>
    <lineage>
        <taxon>Bacteria</taxon>
        <taxon>Bacillati</taxon>
        <taxon>Mycoplasmatota</taxon>
        <taxon>Mollicutes</taxon>
        <taxon>Acholeplasmatales</taxon>
        <taxon>Acholeplasmataceae</taxon>
        <taxon>Candidatus Phytoplasma</taxon>
        <taxon>16SrI (Aster yellows group)</taxon>
    </lineage>
</organism>
<sequence>MELFYKLIIIGFLLFLFVVTIPLCMYFYQTQQNKKRITKINLKSTIFFYYIKLFLSAVVIGIITFIWYIKVNTANQSDPNTIKTPKIETNDEWFQSKNKQKESESYYDSYRIDYSEKNKEVIQTLKASEITHLEMVGSDGSKTKIEGTPMIKRTYTFYGLAGLGRGQHQEYEPTDLPIYIKDLHPFDKWNEPLSNRPGHYFNYFHTKNKHKDSQFDNHMGVREHSIELNYEGPKYLLEEDKDFFMDEVNCPTNKKDEDNHVIRKTYCLHFNPVKQYITLYTKKFNTKSPEEKTKSRSRSI</sequence>
<dbReference type="Proteomes" id="UP001483898">
    <property type="component" value="Chromosome"/>
</dbReference>
<dbReference type="EMBL" id="CP128414">
    <property type="protein sequence ID" value="WZX02473.1"/>
    <property type="molecule type" value="Genomic_DNA"/>
</dbReference>
<evidence type="ECO:0000313" key="3">
    <source>
        <dbReference type="Proteomes" id="UP001483898"/>
    </source>
</evidence>
<keyword evidence="1" id="KW-1133">Transmembrane helix</keyword>
<feature type="transmembrane region" description="Helical" evidence="1">
    <location>
        <begin position="49"/>
        <end position="69"/>
    </location>
</feature>
<name>A0ABZ3CGL3_9MOLU</name>
<keyword evidence="1" id="KW-0812">Transmembrane</keyword>
<gene>
    <name evidence="2" type="ORF">QN326_04930</name>
</gene>
<keyword evidence="3" id="KW-1185">Reference proteome</keyword>